<keyword evidence="2" id="KW-1185">Reference proteome</keyword>
<gene>
    <name evidence="1" type="ORF">HD556DRAFT_1309462</name>
</gene>
<name>A0A9P7DG77_9AGAM</name>
<protein>
    <submittedName>
        <fullName evidence="1">Uncharacterized protein</fullName>
    </submittedName>
</protein>
<accession>A0A9P7DG77</accession>
<dbReference type="GeneID" id="64594056"/>
<comment type="caution">
    <text evidence="1">The sequence shown here is derived from an EMBL/GenBank/DDBJ whole genome shotgun (WGS) entry which is preliminary data.</text>
</comment>
<sequence>MFVVLGKEMRLEREVNCKVVRERFRSWTVARHPAGAYNDPGSGTMIGGVFDEFDVARGPKGVAWDQDNLKRLEDHRATDRLAVYSKGGINLKSGIQRLRNCPRIHDIQLAGPRLSIPRIGSRSQAKTLTLFFSKLFTSIKPIDPWTISPLVIEPVAKSEGWVMLGERSIRWLFVRLGGGSPSWTSHVAVNMPDDIRILDEMIETLVIDMLAIIFPLDAVFTRLLGREKEDRICAVKSIVCVPVHRKGQRDGM</sequence>
<dbReference type="Proteomes" id="UP000719766">
    <property type="component" value="Unassembled WGS sequence"/>
</dbReference>
<dbReference type="EMBL" id="JABBWE010000038">
    <property type="protein sequence ID" value="KAG1792156.1"/>
    <property type="molecule type" value="Genomic_DNA"/>
</dbReference>
<dbReference type="RefSeq" id="XP_041158824.1">
    <property type="nucleotide sequence ID" value="XM_041300292.1"/>
</dbReference>
<evidence type="ECO:0000313" key="2">
    <source>
        <dbReference type="Proteomes" id="UP000719766"/>
    </source>
</evidence>
<organism evidence="1 2">
    <name type="scientific">Suillus plorans</name>
    <dbReference type="NCBI Taxonomy" id="116603"/>
    <lineage>
        <taxon>Eukaryota</taxon>
        <taxon>Fungi</taxon>
        <taxon>Dikarya</taxon>
        <taxon>Basidiomycota</taxon>
        <taxon>Agaricomycotina</taxon>
        <taxon>Agaricomycetes</taxon>
        <taxon>Agaricomycetidae</taxon>
        <taxon>Boletales</taxon>
        <taxon>Suillineae</taxon>
        <taxon>Suillaceae</taxon>
        <taxon>Suillus</taxon>
    </lineage>
</organism>
<reference evidence="1" key="1">
    <citation type="journal article" date="2020" name="New Phytol.">
        <title>Comparative genomics reveals dynamic genome evolution in host specialist ectomycorrhizal fungi.</title>
        <authorList>
            <person name="Lofgren L.A."/>
            <person name="Nguyen N.H."/>
            <person name="Vilgalys R."/>
            <person name="Ruytinx J."/>
            <person name="Liao H.L."/>
            <person name="Branco S."/>
            <person name="Kuo A."/>
            <person name="LaButti K."/>
            <person name="Lipzen A."/>
            <person name="Andreopoulos W."/>
            <person name="Pangilinan J."/>
            <person name="Riley R."/>
            <person name="Hundley H."/>
            <person name="Na H."/>
            <person name="Barry K."/>
            <person name="Grigoriev I.V."/>
            <person name="Stajich J.E."/>
            <person name="Kennedy P.G."/>
        </authorList>
    </citation>
    <scope>NUCLEOTIDE SEQUENCE</scope>
    <source>
        <strain evidence="1">S12</strain>
    </source>
</reference>
<proteinExistence type="predicted"/>
<dbReference type="AlphaFoldDB" id="A0A9P7DG77"/>
<evidence type="ECO:0000313" key="1">
    <source>
        <dbReference type="EMBL" id="KAG1792156.1"/>
    </source>
</evidence>